<proteinExistence type="predicted"/>
<reference evidence="10" key="1">
    <citation type="submission" date="2017-04" db="EMBL/GenBank/DDBJ databases">
        <authorList>
            <person name="Varghese N."/>
            <person name="Submissions S."/>
        </authorList>
    </citation>
    <scope>NUCLEOTIDE SEQUENCE [LARGE SCALE GENOMIC DNA]</scope>
    <source>
        <strain evidence="10">DSM 20463</strain>
    </source>
</reference>
<dbReference type="Gene3D" id="3.30.1330.10">
    <property type="entry name" value="PurM-like, N-terminal domain"/>
    <property type="match status" value="2"/>
</dbReference>
<keyword evidence="3" id="KW-0547">Nucleotide-binding</keyword>
<sequence>MNEDIKIIYVRKKEEFDYESEDLKKEIKNSLNIDIGGLRTYRRYDLVIDNETLDSILYTILSEKPVDEIYFGEEVKKLEDGFENVIRVSYLPGQFDQREQGLLDTIALFTDKKIVAKVSKVYKFTGVEAEELKKIENLLVNPVDSESVELEDKSQLLGQTLDSNVENIVYDGFINYSETELDEFLKDKNLAMSLEDLKVLQDYFKSENRNPNETEVSIIDTYWSDHCRHTTFNTGLEIEFEEKTALDREIKNSFEYYLKLREELNITKPISLMSFGTILAKYLRKNGKLEDLEVSSEINACSVKIKVKVDVDGKEELRDYLLMFKNETHNHPTEIEPIGGASTCLGGAIRDPLSGRAFVYQAMRISGAADPFTSIKDTLEGKLPQKKITTEAAKGYSSYGNQIGLATGYVDEMYHPGYVAKRLEAGAVIAATPLENVKRIEPVDGDIVILLGGKTGRDGIGGATGSSKSHVVSSIKTESAQVQKGNAPEERKIQRLFRRREAAELIKKCNDFGAGGVSVAIGELADSIEIYLDRVPLKYDGLKPREIAISESQERMAVVVAPEDKEAFVKLAEEENLETTHVATVTDNGRMVMLYGEQTIADMSYEFINSTGADRSQKVVVESESIPLSLRVEDKDPKHLKEYLKDLNITSKKNLIELFDQSVGRATVLSPLGGVNQTVPIQAMTAKIPSFDGDVKTASLMSYGCNPKLLEESQYLGGYYAVIESIAKLIATGSSLENIRLSFQEFFERLGSEESWSKPLKALIGALESSAFFEAPPIGGKDSMSGTFENINVPPTLISFAVSTADVDDIVSPEFKKMGKLGLVEVEYDENGKLDLQKLKENFENIHRDILAKNIVAISAITAKGTLPQIYEQAIYKTGFNIELEDLYSPRYGSFIVEYKEDRDFIKNIGKFAEDIIVNGVKLEEAELEESYIHTLDKIFKGKDSISLDNKIENKKSEPRRLKSTKPVDTVRVVIPAFPGTNSEWDTKKAFEKEGAEVDILLFRNRTTEEITESIEEFAKLIINSQILAIPGGFSMGDEPDGSGKFIANVIRSPKVKEAIEYMLEENDGLILGICNGFQALIKTGLLPYGKIKELREDDPTLTFNTVGRHIASLVDTKLLTTNSPWLTYLDETKSYKVPISHGEGRFIGTEETIKSLFENEQVVAVYEDCPNGSVNNIEAVISKDGKILGKMGHSERVDNGLYKNIEGIEYQNIFKSGVEYFKER</sequence>
<dbReference type="InterPro" id="IPR036676">
    <property type="entry name" value="PurM-like_C_sf"/>
</dbReference>
<dbReference type="PROSITE" id="PS51273">
    <property type="entry name" value="GATASE_TYPE_1"/>
    <property type="match status" value="1"/>
</dbReference>
<dbReference type="Pfam" id="PF02769">
    <property type="entry name" value="AIRS_C"/>
    <property type="match status" value="1"/>
</dbReference>
<keyword evidence="1" id="KW-0436">Ligase</keyword>
<dbReference type="CDD" id="cd02204">
    <property type="entry name" value="PurL_repeat2"/>
    <property type="match status" value="1"/>
</dbReference>
<feature type="domain" description="Phosphoribosylformylglycinamidine synthase linker" evidence="8">
    <location>
        <begin position="183"/>
        <end position="229"/>
    </location>
</feature>
<keyword evidence="10" id="KW-1185">Reference proteome</keyword>
<dbReference type="AlphaFoldDB" id="A0A1W1UYA0"/>
<dbReference type="Gene3D" id="3.90.650.10">
    <property type="entry name" value="PurM-like C-terminal domain"/>
    <property type="match status" value="1"/>
</dbReference>
<evidence type="ECO:0000313" key="9">
    <source>
        <dbReference type="EMBL" id="SMB86092.1"/>
    </source>
</evidence>
<evidence type="ECO:0000256" key="5">
    <source>
        <dbReference type="ARBA" id="ARBA00022840"/>
    </source>
</evidence>
<keyword evidence="6" id="KW-0460">Magnesium</keyword>
<gene>
    <name evidence="9" type="ORF">SAMN00017477_0855</name>
</gene>
<dbReference type="GO" id="GO:0004642">
    <property type="term" value="F:phosphoribosylformylglycinamidine synthase activity"/>
    <property type="evidence" value="ECO:0007669"/>
    <property type="project" value="TreeGrafter"/>
</dbReference>
<keyword evidence="4" id="KW-0658">Purine biosynthesis</keyword>
<evidence type="ECO:0000256" key="6">
    <source>
        <dbReference type="ARBA" id="ARBA00022842"/>
    </source>
</evidence>
<dbReference type="SUPFAM" id="SSF52317">
    <property type="entry name" value="Class I glutamine amidotransferase-like"/>
    <property type="match status" value="1"/>
</dbReference>
<evidence type="ECO:0000259" key="7">
    <source>
        <dbReference type="Pfam" id="PF02769"/>
    </source>
</evidence>
<dbReference type="GO" id="GO:0046872">
    <property type="term" value="F:metal ion binding"/>
    <property type="evidence" value="ECO:0007669"/>
    <property type="project" value="UniProtKB-KW"/>
</dbReference>
<protein>
    <submittedName>
        <fullName evidence="9">Phosphoribosylformylglycinamidine synthase</fullName>
    </submittedName>
</protein>
<evidence type="ECO:0000259" key="8">
    <source>
        <dbReference type="Pfam" id="PF18072"/>
    </source>
</evidence>
<dbReference type="InterPro" id="IPR010141">
    <property type="entry name" value="FGAM_synthase"/>
</dbReference>
<dbReference type="PANTHER" id="PTHR10099">
    <property type="entry name" value="PHOSPHORIBOSYLFORMYLGLYCINAMIDINE SYNTHASE"/>
    <property type="match status" value="1"/>
</dbReference>
<dbReference type="SMART" id="SM01211">
    <property type="entry name" value="GATase_5"/>
    <property type="match status" value="1"/>
</dbReference>
<evidence type="ECO:0000313" key="10">
    <source>
        <dbReference type="Proteomes" id="UP000192368"/>
    </source>
</evidence>
<dbReference type="CDD" id="cd02203">
    <property type="entry name" value="PurL_repeat1"/>
    <property type="match status" value="1"/>
</dbReference>
<keyword evidence="2" id="KW-0479">Metal-binding</keyword>
<dbReference type="GO" id="GO:0005737">
    <property type="term" value="C:cytoplasm"/>
    <property type="evidence" value="ECO:0007669"/>
    <property type="project" value="TreeGrafter"/>
</dbReference>
<feature type="domain" description="PurM-like C-terminal" evidence="7">
    <location>
        <begin position="444"/>
        <end position="592"/>
    </location>
</feature>
<dbReference type="FunFam" id="3.30.1330.10:FF:000013">
    <property type="entry name" value="Phosphoribosylformylglycinamidine synthase"/>
    <property type="match status" value="1"/>
</dbReference>
<dbReference type="GO" id="GO:0005524">
    <property type="term" value="F:ATP binding"/>
    <property type="evidence" value="ECO:0007669"/>
    <property type="project" value="UniProtKB-KW"/>
</dbReference>
<dbReference type="InterPro" id="IPR036921">
    <property type="entry name" value="PurM-like_N_sf"/>
</dbReference>
<dbReference type="Gene3D" id="3.40.50.880">
    <property type="match status" value="1"/>
</dbReference>
<dbReference type="Pfam" id="PF13507">
    <property type="entry name" value="GATase_5"/>
    <property type="match status" value="1"/>
</dbReference>
<dbReference type="Pfam" id="PF18072">
    <property type="entry name" value="FGAR-AT_linker"/>
    <property type="match status" value="1"/>
</dbReference>
<dbReference type="GO" id="GO:0006164">
    <property type="term" value="P:purine nucleotide biosynthetic process"/>
    <property type="evidence" value="ECO:0007669"/>
    <property type="project" value="UniProtKB-KW"/>
</dbReference>
<dbReference type="InterPro" id="IPR029062">
    <property type="entry name" value="Class_I_gatase-like"/>
</dbReference>
<keyword evidence="5" id="KW-0067">ATP-binding</keyword>
<evidence type="ECO:0000256" key="2">
    <source>
        <dbReference type="ARBA" id="ARBA00022723"/>
    </source>
</evidence>
<evidence type="ECO:0000256" key="4">
    <source>
        <dbReference type="ARBA" id="ARBA00022755"/>
    </source>
</evidence>
<name>A0A1W1UYA0_PEPAS</name>
<evidence type="ECO:0000256" key="1">
    <source>
        <dbReference type="ARBA" id="ARBA00022598"/>
    </source>
</evidence>
<dbReference type="PANTHER" id="PTHR10099:SF1">
    <property type="entry name" value="PHOSPHORIBOSYLFORMYLGLYCINAMIDINE SYNTHASE"/>
    <property type="match status" value="1"/>
</dbReference>
<dbReference type="NCBIfam" id="TIGR01857">
    <property type="entry name" value="FGAM-synthase"/>
    <property type="match status" value="1"/>
</dbReference>
<organism evidence="9 10">
    <name type="scientific">Peptoniphilus asaccharolyticus DSM 20463</name>
    <dbReference type="NCBI Taxonomy" id="573058"/>
    <lineage>
        <taxon>Bacteria</taxon>
        <taxon>Bacillati</taxon>
        <taxon>Bacillota</taxon>
        <taxon>Tissierellia</taxon>
        <taxon>Tissierellales</taxon>
        <taxon>Peptoniphilaceae</taxon>
        <taxon>Peptoniphilus</taxon>
    </lineage>
</organism>
<dbReference type="SUPFAM" id="SSF56042">
    <property type="entry name" value="PurM C-terminal domain-like"/>
    <property type="match status" value="1"/>
</dbReference>
<dbReference type="InterPro" id="IPR010918">
    <property type="entry name" value="PurM-like_C_dom"/>
</dbReference>
<dbReference type="SUPFAM" id="SSF55326">
    <property type="entry name" value="PurM N-terminal domain-like"/>
    <property type="match status" value="2"/>
</dbReference>
<dbReference type="InterPro" id="IPR041609">
    <property type="entry name" value="PurL_linker"/>
</dbReference>
<evidence type="ECO:0000256" key="3">
    <source>
        <dbReference type="ARBA" id="ARBA00022741"/>
    </source>
</evidence>
<dbReference type="EMBL" id="FWWR01000009">
    <property type="protein sequence ID" value="SMB86092.1"/>
    <property type="molecule type" value="Genomic_DNA"/>
</dbReference>
<dbReference type="Proteomes" id="UP000192368">
    <property type="component" value="Unassembled WGS sequence"/>
</dbReference>
<dbReference type="STRING" id="573058.SAMN00017477_0855"/>
<accession>A0A1W1UYA0</accession>